<dbReference type="InterPro" id="IPR052363">
    <property type="entry name" value="LPS_export_LptC"/>
</dbReference>
<dbReference type="OrthoDB" id="5797118at2"/>
<organism evidence="6 7">
    <name type="scientific">Alkalilimnicola ehrlichii (strain ATCC BAA-1101 / DSM 17681 / MLHE-1)</name>
    <dbReference type="NCBI Taxonomy" id="187272"/>
    <lineage>
        <taxon>Bacteria</taxon>
        <taxon>Pseudomonadati</taxon>
        <taxon>Pseudomonadota</taxon>
        <taxon>Gammaproteobacteria</taxon>
        <taxon>Chromatiales</taxon>
        <taxon>Ectothiorhodospiraceae</taxon>
        <taxon>Alkalilimnicola</taxon>
    </lineage>
</organism>
<evidence type="ECO:0000313" key="7">
    <source>
        <dbReference type="Proteomes" id="UP000001962"/>
    </source>
</evidence>
<dbReference type="InterPro" id="IPR010664">
    <property type="entry name" value="LipoPS_assembly_LptC-rel"/>
</dbReference>
<accession>Q0A6G8</accession>
<dbReference type="InterPro" id="IPR026265">
    <property type="entry name" value="LptC"/>
</dbReference>
<dbReference type="Pfam" id="PF06835">
    <property type="entry name" value="LptC"/>
    <property type="match status" value="1"/>
</dbReference>
<dbReference type="PANTHER" id="PTHR37481">
    <property type="entry name" value="LIPOPOLYSACCHARIDE EXPORT SYSTEM PROTEIN LPTC"/>
    <property type="match status" value="1"/>
</dbReference>
<dbReference type="GO" id="GO:0015221">
    <property type="term" value="F:lipopolysaccharide transmembrane transporter activity"/>
    <property type="evidence" value="ECO:0007669"/>
    <property type="project" value="InterPro"/>
</dbReference>
<evidence type="ECO:0000256" key="3">
    <source>
        <dbReference type="ARBA" id="ARBA00022692"/>
    </source>
</evidence>
<keyword evidence="1" id="KW-1003">Cell membrane</keyword>
<keyword evidence="3" id="KW-0812">Transmembrane</keyword>
<dbReference type="GO" id="GO:0017089">
    <property type="term" value="F:glycolipid transfer activity"/>
    <property type="evidence" value="ECO:0007669"/>
    <property type="project" value="TreeGrafter"/>
</dbReference>
<keyword evidence="2" id="KW-0997">Cell inner membrane</keyword>
<dbReference type="GO" id="GO:0005886">
    <property type="term" value="C:plasma membrane"/>
    <property type="evidence" value="ECO:0007669"/>
    <property type="project" value="InterPro"/>
</dbReference>
<dbReference type="Gene3D" id="2.60.450.10">
    <property type="entry name" value="Lipopolysaccharide (LPS) transport protein A like domain"/>
    <property type="match status" value="1"/>
</dbReference>
<keyword evidence="5" id="KW-0472">Membrane</keyword>
<dbReference type="PANTHER" id="PTHR37481:SF1">
    <property type="entry name" value="LIPOPOLYSACCHARIDE EXPORT SYSTEM PROTEIN LPTC"/>
    <property type="match status" value="1"/>
</dbReference>
<dbReference type="EMBL" id="CP000453">
    <property type="protein sequence ID" value="ABI57569.1"/>
    <property type="molecule type" value="Genomic_DNA"/>
</dbReference>
<dbReference type="KEGG" id="aeh:Mlg_2227"/>
<proteinExistence type="predicted"/>
<evidence type="ECO:0000256" key="2">
    <source>
        <dbReference type="ARBA" id="ARBA00022519"/>
    </source>
</evidence>
<dbReference type="eggNOG" id="COG3117">
    <property type="taxonomic scope" value="Bacteria"/>
</dbReference>
<evidence type="ECO:0000256" key="4">
    <source>
        <dbReference type="ARBA" id="ARBA00022989"/>
    </source>
</evidence>
<dbReference type="NCBIfam" id="TIGR04409">
    <property type="entry name" value="LptC_YrbK"/>
    <property type="match status" value="1"/>
</dbReference>
<protein>
    <recommendedName>
        <fullName evidence="8">Lipopolysaccharide export system protein LptC</fullName>
    </recommendedName>
</protein>
<sequence>MKTRINPPRLFTLIAVGLLIGVAWLIADRPDREPPPDPEIPTRERADYFMEGFTIHAADATGRWQYRLSADDLYHFPERGVWSFARPEVEMFAEAGANWYGSAPRGSAWDQGQRVLLHEEVRFWRPESAVNRPLELETRELWFYPGDDRVETEAHAVLRQDTSYTEGVGARAWLDQQRIELQSEVRGHHELP</sequence>
<reference evidence="7" key="1">
    <citation type="submission" date="2006-08" db="EMBL/GenBank/DDBJ databases">
        <title>Complete sequence of Alkalilimnicola ehrilichei MLHE-1.</title>
        <authorList>
            <person name="Copeland A."/>
            <person name="Lucas S."/>
            <person name="Lapidus A."/>
            <person name="Barry K."/>
            <person name="Detter J.C."/>
            <person name="Glavina del Rio T."/>
            <person name="Hammon N."/>
            <person name="Israni S."/>
            <person name="Dalin E."/>
            <person name="Tice H."/>
            <person name="Pitluck S."/>
            <person name="Sims D."/>
            <person name="Brettin T."/>
            <person name="Bruce D."/>
            <person name="Han C."/>
            <person name="Tapia R."/>
            <person name="Gilna P."/>
            <person name="Schmutz J."/>
            <person name="Larimer F."/>
            <person name="Land M."/>
            <person name="Hauser L."/>
            <person name="Kyrpides N."/>
            <person name="Mikhailova N."/>
            <person name="Oremland R.S."/>
            <person name="Hoeft S.E."/>
            <person name="Switzer-Blum J."/>
            <person name="Kulp T."/>
            <person name="King G."/>
            <person name="Tabita R."/>
            <person name="Witte B."/>
            <person name="Santini J.M."/>
            <person name="Basu P."/>
            <person name="Hollibaugh J.T."/>
            <person name="Xie G."/>
            <person name="Stolz J.F."/>
            <person name="Richardson P."/>
        </authorList>
    </citation>
    <scope>NUCLEOTIDE SEQUENCE [LARGE SCALE GENOMIC DNA]</scope>
    <source>
        <strain evidence="7">ATCC BAA-1101 / DSM 17681 / MLHE-1</strain>
    </source>
</reference>
<evidence type="ECO:0008006" key="8">
    <source>
        <dbReference type="Google" id="ProtNLM"/>
    </source>
</evidence>
<dbReference type="HOGENOM" id="CLU_100563_1_1_6"/>
<dbReference type="AlphaFoldDB" id="Q0A6G8"/>
<name>Q0A6G8_ALKEH</name>
<keyword evidence="7" id="KW-1185">Reference proteome</keyword>
<gene>
    <name evidence="6" type="ordered locus">Mlg_2227</name>
</gene>
<evidence type="ECO:0000313" key="6">
    <source>
        <dbReference type="EMBL" id="ABI57569.1"/>
    </source>
</evidence>
<dbReference type="RefSeq" id="WP_011629963.1">
    <property type="nucleotide sequence ID" value="NC_008340.1"/>
</dbReference>
<dbReference type="GO" id="GO:0030288">
    <property type="term" value="C:outer membrane-bounded periplasmic space"/>
    <property type="evidence" value="ECO:0007669"/>
    <property type="project" value="TreeGrafter"/>
</dbReference>
<dbReference type="Proteomes" id="UP000001962">
    <property type="component" value="Chromosome"/>
</dbReference>
<evidence type="ECO:0000256" key="1">
    <source>
        <dbReference type="ARBA" id="ARBA00022475"/>
    </source>
</evidence>
<keyword evidence="4" id="KW-1133">Transmembrane helix</keyword>
<evidence type="ECO:0000256" key="5">
    <source>
        <dbReference type="ARBA" id="ARBA00023136"/>
    </source>
</evidence>